<dbReference type="RefSeq" id="WP_003297524.1">
    <property type="nucleotide sequence ID" value="NZ_KK020676.1"/>
</dbReference>
<dbReference type="EMBL" id="AMCZ02000035">
    <property type="protein sequence ID" value="EWC39560.1"/>
    <property type="molecule type" value="Genomic_DNA"/>
</dbReference>
<dbReference type="OrthoDB" id="7025296at2"/>
<evidence type="ECO:0000313" key="3">
    <source>
        <dbReference type="Proteomes" id="UP000026923"/>
    </source>
</evidence>
<dbReference type="Pfam" id="PF25612">
    <property type="entry name" value="DUF7940"/>
    <property type="match status" value="1"/>
</dbReference>
<accession>A0A061JMG3</accession>
<sequence length="71" mass="7658">MNLIPEWRKCWRLTSVQLAILTAVLNAAAGAWVAFEGHISPVAWASVNMVLGVAMAIARVVSQPKVTGEQQ</sequence>
<keyword evidence="1" id="KW-0472">Membrane</keyword>
<dbReference type="InterPro" id="IPR057700">
    <property type="entry name" value="DUF7940"/>
</dbReference>
<proteinExistence type="predicted"/>
<keyword evidence="1" id="KW-0812">Transmembrane</keyword>
<dbReference type="HOGENOM" id="CLU_2737039_0_0_6"/>
<reference evidence="2 3" key="1">
    <citation type="journal article" date="2013" name="Genome Announc.">
        <title>Draft Genome of the Nitrogen-Fixing Bacterium Pseudomonas stutzeri Strain KOS6 Isolated from Industrial Hydrocarbon Sludge.</title>
        <authorList>
            <person name="Grigoryeva T.V."/>
            <person name="Laikov A.V."/>
            <person name="Naumova R.P."/>
            <person name="Manolov A.I."/>
            <person name="Larin A.K."/>
            <person name="Karpova I.Y."/>
            <person name="Semashko T.A."/>
            <person name="Alexeev D.G."/>
            <person name="Kostryukova E.S."/>
            <person name="Muller R."/>
            <person name="Govorun V.M."/>
        </authorList>
    </citation>
    <scope>NUCLEOTIDE SEQUENCE [LARGE SCALE GENOMIC DNA]</scope>
    <source>
        <strain evidence="2 3">KOS6</strain>
    </source>
</reference>
<evidence type="ECO:0008006" key="4">
    <source>
        <dbReference type="Google" id="ProtNLM"/>
    </source>
</evidence>
<keyword evidence="1" id="KW-1133">Transmembrane helix</keyword>
<protein>
    <recommendedName>
        <fullName evidence="4">Holin</fullName>
    </recommendedName>
</protein>
<dbReference type="AlphaFoldDB" id="A0A061JMG3"/>
<organism evidence="2 3">
    <name type="scientific">Stutzerimonas stutzeri KOS6</name>
    <dbReference type="NCBI Taxonomy" id="1218352"/>
    <lineage>
        <taxon>Bacteria</taxon>
        <taxon>Pseudomonadati</taxon>
        <taxon>Pseudomonadota</taxon>
        <taxon>Gammaproteobacteria</taxon>
        <taxon>Pseudomonadales</taxon>
        <taxon>Pseudomonadaceae</taxon>
        <taxon>Stutzerimonas</taxon>
    </lineage>
</organism>
<feature type="transmembrane region" description="Helical" evidence="1">
    <location>
        <begin position="12"/>
        <end position="35"/>
    </location>
</feature>
<name>A0A061JMG3_STUST</name>
<evidence type="ECO:0000313" key="2">
    <source>
        <dbReference type="EMBL" id="EWC39560.1"/>
    </source>
</evidence>
<feature type="transmembrane region" description="Helical" evidence="1">
    <location>
        <begin position="41"/>
        <end position="61"/>
    </location>
</feature>
<gene>
    <name evidence="2" type="ORF">B597_019410</name>
</gene>
<evidence type="ECO:0000256" key="1">
    <source>
        <dbReference type="SAM" id="Phobius"/>
    </source>
</evidence>
<comment type="caution">
    <text evidence="2">The sequence shown here is derived from an EMBL/GenBank/DDBJ whole genome shotgun (WGS) entry which is preliminary data.</text>
</comment>
<dbReference type="Proteomes" id="UP000026923">
    <property type="component" value="Unassembled WGS sequence"/>
</dbReference>